<protein>
    <submittedName>
        <fullName evidence="2">PD-(D/E)XK nuclease family protein</fullName>
    </submittedName>
</protein>
<sequence length="954" mass="110139">MKTFLDYVAEDIIKKYGYDLSHMAVVFPNKRASLFLSDSLTRTARRPLWSPAYLTISEMFRRHSSLEVGDRIKLICDLHKSFIRCTGIDETLDHFYGWGELLLADFDDIDKNMADAGHVFSNLKNMHRLDDISYLTPEQKATLQKFFSNFSEDQDTILKQRFMQLWSNIGNIYDDYRERLRKQNIAYEGMLYRDVASDDTIEYKYDTYLFVGFNVVQKVERKIFDRLQEQDKARFYWDFDKYYMPSGGKDAVNEAGHYISGYLKYYPNELDSTSTDIYDNMSKRKNIVYINSGTDSIQARYISSWLRENGRTGAGQRTAVVLCNENMLQTVVHCLPEEAGNVNVTAGFPLSQSPLSSLVLRLSSLYLNGYNAGRRQFKRRYVMPVITHPYSRFISTRCKELKDMLYADRGHSLAADELSLDNGLSLVFGIEKNSGIVSWLTDIVAEIARNAKDGDAFFQESVFCIHTLLVRINGLISSGDLIADNITLQRLILQLISTTSIPFHGEPVVNTQIMGVLETRNLDFDHILVLSCNEGHMPKSLGDSSFIPYSIRKAYGLTTIDNKVAIYSYYFHRMLQRANDITLVYNSSTDDGQTGEMSRFMMQLMVESGYAIERRTLHTEKDRNIMTPRCIEKTPEVMDRLMNIGYLSPTAMNNYRRCPLRFYYNNVAKIKEPDNIDDDIDNRIFGNIFHLASELIYRQIMQPDGLVKSTDIERVLKDRKLIETTVDTAFRQEFFKTSDSTLRAVEYNGLQLINREVIIRYIRRLLEIDKTLAPFTIICLEGDVFEDVAFDTGETRHTVKIGGRIDRLDMITDSETGQQRIRVIDYKTGGSGITRKPCSVEEVFDPSLLREKHTDYYFQAMLYSALVRNNVHYNHNGLGVSPALLFIQHTRKDGYDPTLLFGKEKITDIKEYDDEFRFNLIALIKDIYNNEHDFEPTADRSNCDICPYRQLCGS</sequence>
<dbReference type="InterPro" id="IPR011604">
    <property type="entry name" value="PDDEXK-like_dom_sf"/>
</dbReference>
<comment type="caution">
    <text evidence="2">The sequence shown here is derived from an EMBL/GenBank/DDBJ whole genome shotgun (WGS) entry which is preliminary data.</text>
</comment>
<evidence type="ECO:0000259" key="1">
    <source>
        <dbReference type="Pfam" id="PF12705"/>
    </source>
</evidence>
<feature type="domain" description="PD-(D/E)XK endonuclease-like" evidence="1">
    <location>
        <begin position="647"/>
        <end position="952"/>
    </location>
</feature>
<dbReference type="RefSeq" id="WP_172344767.1">
    <property type="nucleotide sequence ID" value="NZ_CASYYZ010000109.1"/>
</dbReference>
<evidence type="ECO:0000313" key="3">
    <source>
        <dbReference type="Proteomes" id="UP000820977"/>
    </source>
</evidence>
<proteinExistence type="predicted"/>
<dbReference type="InterPro" id="IPR027417">
    <property type="entry name" value="P-loop_NTPase"/>
</dbReference>
<evidence type="ECO:0000313" key="2">
    <source>
        <dbReference type="EMBL" id="NPE25285.1"/>
    </source>
</evidence>
<gene>
    <name evidence="2" type="ORF">HPS54_07135</name>
</gene>
<accession>A0ABX2B3K4</accession>
<dbReference type="InterPro" id="IPR038726">
    <property type="entry name" value="PDDEXK_AddAB-type"/>
</dbReference>
<dbReference type="SUPFAM" id="SSF52540">
    <property type="entry name" value="P-loop containing nucleoside triphosphate hydrolases"/>
    <property type="match status" value="1"/>
</dbReference>
<name>A0ABX2B3K4_9BACT</name>
<dbReference type="EMBL" id="JABKKJ010000009">
    <property type="protein sequence ID" value="NPE25285.1"/>
    <property type="molecule type" value="Genomic_DNA"/>
</dbReference>
<keyword evidence="3" id="KW-1185">Reference proteome</keyword>
<dbReference type="Gene3D" id="3.90.320.10">
    <property type="match status" value="1"/>
</dbReference>
<dbReference type="Proteomes" id="UP000820977">
    <property type="component" value="Unassembled WGS sequence"/>
</dbReference>
<dbReference type="Pfam" id="PF12705">
    <property type="entry name" value="PDDEXK_1"/>
    <property type="match status" value="1"/>
</dbReference>
<reference evidence="2 3" key="1">
    <citation type="submission" date="2020-05" db="EMBL/GenBank/DDBJ databases">
        <title>Distinct polysaccharide utilization as determinants for interspecies competition between intestinal Prevotella spp.</title>
        <authorList>
            <person name="Galvez E.J.C."/>
            <person name="Iljazovic A."/>
            <person name="Strowig T."/>
        </authorList>
    </citation>
    <scope>NUCLEOTIDE SEQUENCE [LARGE SCALE GENOMIC DNA]</scope>
    <source>
        <strain evidence="2 3">PCHR</strain>
    </source>
</reference>
<organism evidence="2 3">
    <name type="scientific">Xylanibacter caecicola</name>
    <dbReference type="NCBI Taxonomy" id="2736294"/>
    <lineage>
        <taxon>Bacteria</taxon>
        <taxon>Pseudomonadati</taxon>
        <taxon>Bacteroidota</taxon>
        <taxon>Bacteroidia</taxon>
        <taxon>Bacteroidales</taxon>
        <taxon>Prevotellaceae</taxon>
        <taxon>Xylanibacter</taxon>
    </lineage>
</organism>